<keyword evidence="4" id="KW-0010">Activator</keyword>
<keyword evidence="3" id="KW-0238">DNA-binding</keyword>
<keyword evidence="2" id="KW-0805">Transcription regulation</keyword>
<dbReference type="AlphaFoldDB" id="A0A641AKV3"/>
<name>A0A641AKV3_9ACTN</name>
<evidence type="ECO:0000256" key="3">
    <source>
        <dbReference type="ARBA" id="ARBA00023125"/>
    </source>
</evidence>
<dbReference type="Pfam" id="PF00126">
    <property type="entry name" value="HTH_1"/>
    <property type="match status" value="1"/>
</dbReference>
<dbReference type="SUPFAM" id="SSF46785">
    <property type="entry name" value="Winged helix' DNA-binding domain"/>
    <property type="match status" value="1"/>
</dbReference>
<sequence length="292" mass="31540">MDLAQLAALAAVVDEGSFDGAARLLHVTPSAVSQRIKGLEQSAGQVLVRRTKPVGVTPPGEAYLRLARQVEALVHDTVVNTRLGGAHGDPVTVPIAVNADSMATWVLPALATLPPGICFDLHRDDQSRTADLLRSGTVMAAITSVVEPVQGCRSTRLGVMRYQPVAAPGFVERWFAEGVTVDALEDAPMVVFDRNDDLQERYLRRRSRRRIVPPRHHVPASADFAEAVRLGLGWAVLPTAQSLGMVREGRLVELDPGQHVDVLLHWQQWTLVTPALEAVAAAIRAAAADHLL</sequence>
<evidence type="ECO:0000256" key="1">
    <source>
        <dbReference type="ARBA" id="ARBA00009437"/>
    </source>
</evidence>
<dbReference type="Gene3D" id="1.10.10.10">
    <property type="entry name" value="Winged helix-like DNA-binding domain superfamily/Winged helix DNA-binding domain"/>
    <property type="match status" value="1"/>
</dbReference>
<comment type="caution">
    <text evidence="7">The sequence shown here is derived from an EMBL/GenBank/DDBJ whole genome shotgun (WGS) entry which is preliminary data.</text>
</comment>
<dbReference type="InterPro" id="IPR036388">
    <property type="entry name" value="WH-like_DNA-bd_sf"/>
</dbReference>
<dbReference type="InterPro" id="IPR017685">
    <property type="entry name" value="ArgP"/>
</dbReference>
<dbReference type="InterPro" id="IPR050176">
    <property type="entry name" value="LTTR"/>
</dbReference>
<dbReference type="NCBIfam" id="TIGR03298">
    <property type="entry name" value="argP"/>
    <property type="match status" value="1"/>
</dbReference>
<evidence type="ECO:0000313" key="7">
    <source>
        <dbReference type="EMBL" id="KAA1373594.1"/>
    </source>
</evidence>
<evidence type="ECO:0000256" key="5">
    <source>
        <dbReference type="ARBA" id="ARBA00023163"/>
    </source>
</evidence>
<keyword evidence="5" id="KW-0804">Transcription</keyword>
<protein>
    <submittedName>
        <fullName evidence="7">LysR family transcriptional regulator ArgP</fullName>
    </submittedName>
</protein>
<evidence type="ECO:0000259" key="6">
    <source>
        <dbReference type="PROSITE" id="PS50931"/>
    </source>
</evidence>
<accession>A0A641AKV3</accession>
<dbReference type="PANTHER" id="PTHR30579">
    <property type="entry name" value="TRANSCRIPTIONAL REGULATOR"/>
    <property type="match status" value="1"/>
</dbReference>
<dbReference type="SUPFAM" id="SSF53850">
    <property type="entry name" value="Periplasmic binding protein-like II"/>
    <property type="match status" value="1"/>
</dbReference>
<dbReference type="NCBIfam" id="NF009888">
    <property type="entry name" value="PRK13348.1"/>
    <property type="match status" value="1"/>
</dbReference>
<dbReference type="GO" id="GO:0003700">
    <property type="term" value="F:DNA-binding transcription factor activity"/>
    <property type="evidence" value="ECO:0007669"/>
    <property type="project" value="InterPro"/>
</dbReference>
<dbReference type="Pfam" id="PF03466">
    <property type="entry name" value="LysR_substrate"/>
    <property type="match status" value="1"/>
</dbReference>
<dbReference type="PROSITE" id="PS50931">
    <property type="entry name" value="HTH_LYSR"/>
    <property type="match status" value="1"/>
</dbReference>
<dbReference type="InterPro" id="IPR005119">
    <property type="entry name" value="LysR_subst-bd"/>
</dbReference>
<dbReference type="Proteomes" id="UP001515100">
    <property type="component" value="Unassembled WGS sequence"/>
</dbReference>
<comment type="similarity">
    <text evidence="1">Belongs to the LysR transcriptional regulatory family.</text>
</comment>
<dbReference type="GO" id="GO:0003677">
    <property type="term" value="F:DNA binding"/>
    <property type="evidence" value="ECO:0007669"/>
    <property type="project" value="UniProtKB-KW"/>
</dbReference>
<dbReference type="InterPro" id="IPR000847">
    <property type="entry name" value="LysR_HTH_N"/>
</dbReference>
<dbReference type="InterPro" id="IPR036390">
    <property type="entry name" value="WH_DNA-bd_sf"/>
</dbReference>
<evidence type="ECO:0000313" key="8">
    <source>
        <dbReference type="Proteomes" id="UP001515100"/>
    </source>
</evidence>
<evidence type="ECO:0000256" key="2">
    <source>
        <dbReference type="ARBA" id="ARBA00023015"/>
    </source>
</evidence>
<dbReference type="Gene3D" id="3.40.190.290">
    <property type="match status" value="1"/>
</dbReference>
<organism evidence="7 8">
    <name type="scientific">Aeromicrobium fastidiosum</name>
    <dbReference type="NCBI Taxonomy" id="52699"/>
    <lineage>
        <taxon>Bacteria</taxon>
        <taxon>Bacillati</taxon>
        <taxon>Actinomycetota</taxon>
        <taxon>Actinomycetes</taxon>
        <taxon>Propionibacteriales</taxon>
        <taxon>Nocardioidaceae</taxon>
        <taxon>Aeromicrobium</taxon>
    </lineage>
</organism>
<dbReference type="OrthoDB" id="3252676at2"/>
<dbReference type="RefSeq" id="WP_129185145.1">
    <property type="nucleotide sequence ID" value="NZ_JAGIOG010000001.1"/>
</dbReference>
<reference evidence="7" key="1">
    <citation type="submission" date="2019-09" db="EMBL/GenBank/DDBJ databases">
        <authorList>
            <person name="Li J."/>
        </authorList>
    </citation>
    <scope>NUCLEOTIDE SEQUENCE [LARGE SCALE GENOMIC DNA]</scope>
    <source>
        <strain evidence="7">NRBC 14897</strain>
    </source>
</reference>
<dbReference type="PANTHER" id="PTHR30579:SF2">
    <property type="entry name" value="HTH-TYPE TRANSCRIPTIONAL REGULATOR ARGP"/>
    <property type="match status" value="1"/>
</dbReference>
<proteinExistence type="inferred from homology"/>
<feature type="domain" description="HTH lysR-type" evidence="6">
    <location>
        <begin position="1"/>
        <end position="57"/>
    </location>
</feature>
<evidence type="ECO:0000256" key="4">
    <source>
        <dbReference type="ARBA" id="ARBA00023159"/>
    </source>
</evidence>
<gene>
    <name evidence="7" type="ORF">ESP62_016665</name>
</gene>
<dbReference type="NCBIfam" id="NF002964">
    <property type="entry name" value="PRK03635.1"/>
    <property type="match status" value="1"/>
</dbReference>
<dbReference type="EMBL" id="SDPP02000005">
    <property type="protein sequence ID" value="KAA1373594.1"/>
    <property type="molecule type" value="Genomic_DNA"/>
</dbReference>
<keyword evidence="8" id="KW-1185">Reference proteome</keyword>